<dbReference type="InterPro" id="IPR042106">
    <property type="entry name" value="Nuo/plastoQ_OxRdtase_6_NuoJ"/>
</dbReference>
<feature type="transmembrane region" description="Helical" evidence="1">
    <location>
        <begin position="147"/>
        <end position="172"/>
    </location>
</feature>
<evidence type="ECO:0000256" key="1">
    <source>
        <dbReference type="RuleBase" id="RU004430"/>
    </source>
</evidence>
<keyword evidence="1" id="KW-0520">NAD</keyword>
<dbReference type="Gene3D" id="1.20.120.1200">
    <property type="entry name" value="NADH-ubiquinone/plastoquinone oxidoreductase chain 6, subunit NuoJ"/>
    <property type="match status" value="1"/>
</dbReference>
<organism evidence="2">
    <name type="scientific">Fistulifera solaris</name>
    <name type="common">Oleaginous diatom</name>
    <dbReference type="NCBI Taxonomy" id="1519565"/>
    <lineage>
        <taxon>Eukaryota</taxon>
        <taxon>Sar</taxon>
        <taxon>Stramenopiles</taxon>
        <taxon>Ochrophyta</taxon>
        <taxon>Bacillariophyta</taxon>
        <taxon>Bacillariophyceae</taxon>
        <taxon>Bacillariophycidae</taxon>
        <taxon>Naviculales</taxon>
        <taxon>Naviculaceae</taxon>
        <taxon>Fistulifera</taxon>
    </lineage>
</organism>
<accession>A0A0U2KV78</accession>
<gene>
    <name evidence="2" type="primary">nad6</name>
</gene>
<feature type="transmembrane region" description="Helical" evidence="1">
    <location>
        <begin position="28"/>
        <end position="48"/>
    </location>
</feature>
<comment type="function">
    <text evidence="1">Core subunit of the mitochondrial membrane respiratory chain NADH dehydrogenase (Complex I) which catalyzes electron transfer from NADH through the respiratory chain, using ubiquinone as an electron acceptor. Essential for the catalytic activity and assembly of complex I.</text>
</comment>
<evidence type="ECO:0000313" key="2">
    <source>
        <dbReference type="EMBL" id="ALG35794.1"/>
    </source>
</evidence>
<protein>
    <recommendedName>
        <fullName evidence="1">NADH-ubiquinone oxidoreductase chain 6</fullName>
        <ecNumber evidence="1">7.1.1.2</ecNumber>
    </recommendedName>
</protein>
<dbReference type="GO" id="GO:0008137">
    <property type="term" value="F:NADH dehydrogenase (ubiquinone) activity"/>
    <property type="evidence" value="ECO:0007669"/>
    <property type="project" value="UniProtKB-UniRule"/>
</dbReference>
<keyword evidence="1" id="KW-0249">Electron transport</keyword>
<keyword evidence="1" id="KW-1133">Transmembrane helix</keyword>
<dbReference type="RefSeq" id="YP_009167326.1">
    <property type="nucleotide sequence ID" value="NC_027978.1"/>
</dbReference>
<proteinExistence type="inferred from homology"/>
<keyword evidence="1" id="KW-0812">Transmembrane</keyword>
<dbReference type="PANTHER" id="PTHR33269">
    <property type="entry name" value="NADH-UBIQUINONE OXIDOREDUCTASE CHAIN 6"/>
    <property type="match status" value="1"/>
</dbReference>
<comment type="catalytic activity">
    <reaction evidence="1">
        <text>a ubiquinone + NADH + 5 H(+)(in) = a ubiquinol + NAD(+) + 4 H(+)(out)</text>
        <dbReference type="Rhea" id="RHEA:29091"/>
        <dbReference type="Rhea" id="RHEA-COMP:9565"/>
        <dbReference type="Rhea" id="RHEA-COMP:9566"/>
        <dbReference type="ChEBI" id="CHEBI:15378"/>
        <dbReference type="ChEBI" id="CHEBI:16389"/>
        <dbReference type="ChEBI" id="CHEBI:17976"/>
        <dbReference type="ChEBI" id="CHEBI:57540"/>
        <dbReference type="ChEBI" id="CHEBI:57945"/>
        <dbReference type="EC" id="7.1.1.2"/>
    </reaction>
</comment>
<dbReference type="EC" id="7.1.1.2" evidence="1"/>
<dbReference type="AlphaFoldDB" id="A0A0U2KV78"/>
<feature type="transmembrane region" description="Helical" evidence="1">
    <location>
        <begin position="6"/>
        <end position="23"/>
    </location>
</feature>
<dbReference type="PANTHER" id="PTHR33269:SF17">
    <property type="entry name" value="NADH-UBIQUINONE OXIDOREDUCTASE CHAIN 6"/>
    <property type="match status" value="1"/>
</dbReference>
<comment type="similarity">
    <text evidence="1">Belongs to the complex I subunit 6 family.</text>
</comment>
<dbReference type="Pfam" id="PF00499">
    <property type="entry name" value="Oxidored_q3"/>
    <property type="match status" value="1"/>
</dbReference>
<dbReference type="GeneID" id="26039335"/>
<reference evidence="2" key="1">
    <citation type="journal article" date="2015" name="Mitochondrial DNA">
        <title>Complete mitochondrial genome of Fistulifera solaris (Bacillariophycidae).</title>
        <authorList>
            <person name="Tang X."/>
            <person name="Bi G."/>
        </authorList>
    </citation>
    <scope>NUCLEOTIDE SEQUENCE</scope>
</reference>
<dbReference type="EMBL" id="KT363689">
    <property type="protein sequence ID" value="ALG35794.1"/>
    <property type="molecule type" value="Genomic_DNA"/>
</dbReference>
<keyword evidence="1 2" id="KW-0496">Mitochondrion</keyword>
<dbReference type="InterPro" id="IPR001457">
    <property type="entry name" value="NADH_UbQ/plastoQ_OxRdtase_su6"/>
</dbReference>
<geneLocation type="mitochondrion" evidence="2"/>
<keyword evidence="1" id="KW-0679">Respiratory chain</keyword>
<keyword evidence="1" id="KW-0830">Ubiquinone</keyword>
<name>A0A0U2KV78_FISSO</name>
<feature type="transmembrane region" description="Helical" evidence="1">
    <location>
        <begin position="54"/>
        <end position="76"/>
    </location>
</feature>
<feature type="transmembrane region" description="Helical" evidence="1">
    <location>
        <begin position="88"/>
        <end position="109"/>
    </location>
</feature>
<keyword evidence="1" id="KW-1278">Translocase</keyword>
<sequence>MNSNTLFIIFSSLLVFCAFMVIVSKHPVFSLLFLVGCFIFSSFLLFLLECEFLALLFIVIYVGAIAVLFLFAIMMLDTKSINLSKNALKYIPIGFVFFIFFLIPLLNLVSDHFNTNFLANSFYFNKYQNWYDMVDSVSDVEVYGHVLYSYFVLHFLIAGFTLLLVLIGVVYLTNNFNKSQILEQSISKQLSRNSSFFFDKFDGK</sequence>
<dbReference type="GO" id="GO:0031966">
    <property type="term" value="C:mitochondrial membrane"/>
    <property type="evidence" value="ECO:0007669"/>
    <property type="project" value="UniProtKB-SubCell"/>
</dbReference>
<keyword evidence="1" id="KW-0813">Transport</keyword>
<comment type="subcellular location">
    <subcellularLocation>
        <location evidence="1">Mitochondrion membrane</location>
        <topology evidence="1">Multi-pass membrane protein</topology>
    </subcellularLocation>
</comment>
<keyword evidence="1" id="KW-0472">Membrane</keyword>